<evidence type="ECO:0000313" key="1">
    <source>
        <dbReference type="EMBL" id="RIH81219.1"/>
    </source>
</evidence>
<sequence length="212" mass="23293">MKEIEQKIVEALSQLVSPTAARSLLQRALRGQPSHLLGPRGWAELIEGPLQRELVGILPISGLLPDLSRLVRELRAQDRGPSDPRRAAQPTLEVPDPTEYVDLSSEKERQALVQSLARGEGVLAVVLESIYGQELRLGACGPGVLEMLRAAHGLLERRGGYRVFYTVLGGAQMVLRPLGCGYLALLMQGEANLGQFLFRMRRIEAIRVGAER</sequence>
<dbReference type="EMBL" id="QWKZ01000183">
    <property type="protein sequence ID" value="RIH81219.1"/>
    <property type="molecule type" value="Genomic_DNA"/>
</dbReference>
<protein>
    <submittedName>
        <fullName evidence="1">Uncharacterized protein</fullName>
    </submittedName>
</protein>
<keyword evidence="2" id="KW-1185">Reference proteome</keyword>
<dbReference type="RefSeq" id="WP_119361318.1">
    <property type="nucleotide sequence ID" value="NZ_QWKZ01000183.1"/>
</dbReference>
<proteinExistence type="predicted"/>
<dbReference type="AlphaFoldDB" id="A0A399EDH5"/>
<name>A0A399EDH5_9DEIN</name>
<comment type="caution">
    <text evidence="1">The sequence shown here is derived from an EMBL/GenBank/DDBJ whole genome shotgun (WGS) entry which is preliminary data.</text>
</comment>
<dbReference type="Proteomes" id="UP000265800">
    <property type="component" value="Unassembled WGS sequence"/>
</dbReference>
<reference evidence="1 2" key="1">
    <citation type="submission" date="2018-08" db="EMBL/GenBank/DDBJ databases">
        <title>Meiothermus luteus KCTC 52599 genome sequencing project.</title>
        <authorList>
            <person name="Da Costa M.S."/>
            <person name="Albuquerque L."/>
            <person name="Raposo P."/>
            <person name="Froufe H.J.C."/>
            <person name="Barroso C.S."/>
            <person name="Egas C."/>
        </authorList>
    </citation>
    <scope>NUCLEOTIDE SEQUENCE [LARGE SCALE GENOMIC DNA]</scope>
    <source>
        <strain evidence="1 2">KCTC 52599</strain>
    </source>
</reference>
<evidence type="ECO:0000313" key="2">
    <source>
        <dbReference type="Proteomes" id="UP000265800"/>
    </source>
</evidence>
<accession>A0A399EDH5</accession>
<gene>
    <name evidence="1" type="ORF">Mlute_02862</name>
</gene>
<organism evidence="1 2">
    <name type="scientific">Meiothermus luteus</name>
    <dbReference type="NCBI Taxonomy" id="2026184"/>
    <lineage>
        <taxon>Bacteria</taxon>
        <taxon>Thermotogati</taxon>
        <taxon>Deinococcota</taxon>
        <taxon>Deinococci</taxon>
        <taxon>Thermales</taxon>
        <taxon>Thermaceae</taxon>
        <taxon>Meiothermus</taxon>
    </lineage>
</organism>
<dbReference type="OrthoDB" id="25794at2"/>